<keyword evidence="6" id="KW-1185">Reference proteome</keyword>
<evidence type="ECO:0000256" key="1">
    <source>
        <dbReference type="ARBA" id="ARBA00007274"/>
    </source>
</evidence>
<dbReference type="InterPro" id="IPR011004">
    <property type="entry name" value="Trimer_LpxA-like_sf"/>
</dbReference>
<dbReference type="InterPro" id="IPR051159">
    <property type="entry name" value="Hexapeptide_acetyltransf"/>
</dbReference>
<dbReference type="Pfam" id="PF00132">
    <property type="entry name" value="Hexapep"/>
    <property type="match status" value="1"/>
</dbReference>
<dbReference type="NCBIfam" id="NF007797">
    <property type="entry name" value="PRK10502.1"/>
    <property type="match status" value="1"/>
</dbReference>
<gene>
    <name evidence="5" type="ORF">CGL56_11195</name>
</gene>
<dbReference type="GO" id="GO:0005829">
    <property type="term" value="C:cytosol"/>
    <property type="evidence" value="ECO:0007669"/>
    <property type="project" value="TreeGrafter"/>
</dbReference>
<comment type="similarity">
    <text evidence="1">Belongs to the transferase hexapeptide repeat family.</text>
</comment>
<dbReference type="SUPFAM" id="SSF51161">
    <property type="entry name" value="Trimeric LpxA-like enzymes"/>
    <property type="match status" value="1"/>
</dbReference>
<dbReference type="OrthoDB" id="9814490at2"/>
<dbReference type="PROSITE" id="PS00101">
    <property type="entry name" value="HEXAPEP_TRANSFERASES"/>
    <property type="match status" value="1"/>
</dbReference>
<protein>
    <submittedName>
        <fullName evidence="5">Colanic acid biosynthesis acetyltransferase WcaF</fullName>
    </submittedName>
</protein>
<dbReference type="Proteomes" id="UP000226437">
    <property type="component" value="Unassembled WGS sequence"/>
</dbReference>
<dbReference type="PANTHER" id="PTHR23416">
    <property type="entry name" value="SIALIC ACID SYNTHASE-RELATED"/>
    <property type="match status" value="1"/>
</dbReference>
<evidence type="ECO:0000256" key="3">
    <source>
        <dbReference type="ARBA" id="ARBA00022737"/>
    </source>
</evidence>
<keyword evidence="4" id="KW-0012">Acyltransferase</keyword>
<dbReference type="CDD" id="cd05825">
    <property type="entry name" value="LbH_wcaF_like"/>
    <property type="match status" value="1"/>
</dbReference>
<evidence type="ECO:0000313" key="6">
    <source>
        <dbReference type="Proteomes" id="UP000226437"/>
    </source>
</evidence>
<sequence>MQRRYQDLSTFVLPENFRGRPGWVVQLWWIVEALLFRPSPQFLYGWRRWLLRAFGARVGRGAVIRPTVRTQFPWKVSIGEYAWIGDDVVLYSLGEISIGAHAVVSQKSYICTGSHDPASTAFAIYSRPINIGAECWIATDVYVAPGVTIGHGTLVGARSSVFKDLPPGKICMGSPARVIRNRVAGGDAGGLTVNPS</sequence>
<dbReference type="InterPro" id="IPR001451">
    <property type="entry name" value="Hexapep"/>
</dbReference>
<evidence type="ECO:0000256" key="4">
    <source>
        <dbReference type="ARBA" id="ARBA00023315"/>
    </source>
</evidence>
<evidence type="ECO:0000313" key="5">
    <source>
        <dbReference type="EMBL" id="PHK98262.1"/>
    </source>
</evidence>
<evidence type="ECO:0000256" key="2">
    <source>
        <dbReference type="ARBA" id="ARBA00022679"/>
    </source>
</evidence>
<keyword evidence="3" id="KW-0677">Repeat</keyword>
<dbReference type="AlphaFoldDB" id="A0A2G0CE66"/>
<proteinExistence type="inferred from homology"/>
<dbReference type="EMBL" id="PDLO01000004">
    <property type="protein sequence ID" value="PHK98262.1"/>
    <property type="molecule type" value="Genomic_DNA"/>
</dbReference>
<dbReference type="RefSeq" id="WP_099106648.1">
    <property type="nucleotide sequence ID" value="NZ_JAATJF010000004.1"/>
</dbReference>
<name>A0A2G0CE66_9BACT</name>
<dbReference type="PANTHER" id="PTHR23416:SF23">
    <property type="entry name" value="ACETYLTRANSFERASE C18B11.09C-RELATED"/>
    <property type="match status" value="1"/>
</dbReference>
<reference evidence="5 6" key="1">
    <citation type="submission" date="2017-10" db="EMBL/GenBank/DDBJ databases">
        <title>The draft genome sequence of Lewinella marina KCTC 32374.</title>
        <authorList>
            <person name="Wang K."/>
        </authorList>
    </citation>
    <scope>NUCLEOTIDE SEQUENCE [LARGE SCALE GENOMIC DNA]</scope>
    <source>
        <strain evidence="5 6">MKG-38</strain>
    </source>
</reference>
<dbReference type="Gene3D" id="2.160.10.10">
    <property type="entry name" value="Hexapeptide repeat proteins"/>
    <property type="match status" value="1"/>
</dbReference>
<organism evidence="5 6">
    <name type="scientific">Neolewinella marina</name>
    <dbReference type="NCBI Taxonomy" id="438751"/>
    <lineage>
        <taxon>Bacteria</taxon>
        <taxon>Pseudomonadati</taxon>
        <taxon>Bacteroidota</taxon>
        <taxon>Saprospiria</taxon>
        <taxon>Saprospirales</taxon>
        <taxon>Lewinellaceae</taxon>
        <taxon>Neolewinella</taxon>
    </lineage>
</organism>
<comment type="caution">
    <text evidence="5">The sequence shown here is derived from an EMBL/GenBank/DDBJ whole genome shotgun (WGS) entry which is preliminary data.</text>
</comment>
<accession>A0A2G0CE66</accession>
<keyword evidence="2 5" id="KW-0808">Transferase</keyword>
<dbReference type="InterPro" id="IPR018357">
    <property type="entry name" value="Hexapep_transf_CS"/>
</dbReference>
<dbReference type="GO" id="GO:0008374">
    <property type="term" value="F:O-acyltransferase activity"/>
    <property type="evidence" value="ECO:0007669"/>
    <property type="project" value="TreeGrafter"/>
</dbReference>